<organism evidence="6 7">
    <name type="scientific">Pleurodeles waltl</name>
    <name type="common">Iberian ribbed newt</name>
    <dbReference type="NCBI Taxonomy" id="8319"/>
    <lineage>
        <taxon>Eukaryota</taxon>
        <taxon>Metazoa</taxon>
        <taxon>Chordata</taxon>
        <taxon>Craniata</taxon>
        <taxon>Vertebrata</taxon>
        <taxon>Euteleostomi</taxon>
        <taxon>Amphibia</taxon>
        <taxon>Batrachia</taxon>
        <taxon>Caudata</taxon>
        <taxon>Salamandroidea</taxon>
        <taxon>Salamandridae</taxon>
        <taxon>Pleurodelinae</taxon>
        <taxon>Pleurodeles</taxon>
    </lineage>
</organism>
<feature type="domain" description="LRRNT" evidence="5">
    <location>
        <begin position="270"/>
        <end position="302"/>
    </location>
</feature>
<dbReference type="SUPFAM" id="SSF52058">
    <property type="entry name" value="L domain-like"/>
    <property type="match status" value="1"/>
</dbReference>
<dbReference type="PROSITE" id="PS51257">
    <property type="entry name" value="PROKAR_LIPOPROTEIN"/>
    <property type="match status" value="1"/>
</dbReference>
<dbReference type="Proteomes" id="UP001066276">
    <property type="component" value="Chromosome 4_2"/>
</dbReference>
<proteinExistence type="predicted"/>
<name>A0AAV7SJB1_PLEWA</name>
<feature type="compositionally biased region" description="Basic residues" evidence="3">
    <location>
        <begin position="244"/>
        <end position="257"/>
    </location>
</feature>
<dbReference type="EMBL" id="JANPWB010000008">
    <property type="protein sequence ID" value="KAJ1164174.1"/>
    <property type="molecule type" value="Genomic_DNA"/>
</dbReference>
<dbReference type="InterPro" id="IPR032675">
    <property type="entry name" value="LRR_dom_sf"/>
</dbReference>
<evidence type="ECO:0000256" key="3">
    <source>
        <dbReference type="SAM" id="MobiDB-lite"/>
    </source>
</evidence>
<dbReference type="SMART" id="SM00013">
    <property type="entry name" value="LRRNT"/>
    <property type="match status" value="1"/>
</dbReference>
<keyword evidence="2 4" id="KW-0732">Signal</keyword>
<evidence type="ECO:0000256" key="4">
    <source>
        <dbReference type="SAM" id="SignalP"/>
    </source>
</evidence>
<evidence type="ECO:0000256" key="2">
    <source>
        <dbReference type="ARBA" id="ARBA00022729"/>
    </source>
</evidence>
<keyword evidence="1" id="KW-0433">Leucine-rich repeat</keyword>
<feature type="chain" id="PRO_5043507629" description="LRRNT domain-containing protein" evidence="4">
    <location>
        <begin position="34"/>
        <end position="351"/>
    </location>
</feature>
<accession>A0AAV7SJB1</accession>
<feature type="region of interest" description="Disordered" evidence="3">
    <location>
        <begin position="227"/>
        <end position="261"/>
    </location>
</feature>
<keyword evidence="7" id="KW-1185">Reference proteome</keyword>
<dbReference type="Pfam" id="PF01462">
    <property type="entry name" value="LRRNT"/>
    <property type="match status" value="1"/>
</dbReference>
<gene>
    <name evidence="6" type="ORF">NDU88_004619</name>
</gene>
<evidence type="ECO:0000313" key="7">
    <source>
        <dbReference type="Proteomes" id="UP001066276"/>
    </source>
</evidence>
<protein>
    <recommendedName>
        <fullName evidence="5">LRRNT domain-containing protein</fullName>
    </recommendedName>
</protein>
<sequence>MATTKLGRPSFSMKTCARAFLIWASFFAGLSCAQQTSIPVAEIENLRENVNDTFPALQAWDIKHIPTSHIMFEATEVLSTAHSSQETEFISYMTPEPISKEDNTSMEILLSDSLLPVTQATIPQVDLSMNNINVNMEKREQLLNYSIGSFPGMEKQQTAPGDILEAMTNSHLKKVHFRNSGSKYESENKKKKVLPSIVITKNKDLQSKKKMLIKKNKTTAKLLRGNMPENYKKGNKTINNPRKEGKKGKHGKHKKGPNSKENVPYFEDNYCPAECACYGRVVQCSDKGLSKIPYGTPFNTRYLLLMNNKIDFIQLDLLKLMESDKKSFQSYASTLEPIAFHISQNLVFPRM</sequence>
<reference evidence="6" key="1">
    <citation type="journal article" date="2022" name="bioRxiv">
        <title>Sequencing and chromosome-scale assembly of the giantPleurodeles waltlgenome.</title>
        <authorList>
            <person name="Brown T."/>
            <person name="Elewa A."/>
            <person name="Iarovenko S."/>
            <person name="Subramanian E."/>
            <person name="Araus A.J."/>
            <person name="Petzold A."/>
            <person name="Susuki M."/>
            <person name="Suzuki K.-i.T."/>
            <person name="Hayashi T."/>
            <person name="Toyoda A."/>
            <person name="Oliveira C."/>
            <person name="Osipova E."/>
            <person name="Leigh N.D."/>
            <person name="Simon A."/>
            <person name="Yun M.H."/>
        </authorList>
    </citation>
    <scope>NUCLEOTIDE SEQUENCE</scope>
    <source>
        <strain evidence="6">20211129_DDA</strain>
        <tissue evidence="6">Liver</tissue>
    </source>
</reference>
<evidence type="ECO:0000313" key="6">
    <source>
        <dbReference type="EMBL" id="KAJ1164174.1"/>
    </source>
</evidence>
<dbReference type="Gene3D" id="3.80.10.10">
    <property type="entry name" value="Ribonuclease Inhibitor"/>
    <property type="match status" value="1"/>
</dbReference>
<evidence type="ECO:0000256" key="1">
    <source>
        <dbReference type="ARBA" id="ARBA00022614"/>
    </source>
</evidence>
<evidence type="ECO:0000259" key="5">
    <source>
        <dbReference type="SMART" id="SM00013"/>
    </source>
</evidence>
<dbReference type="AlphaFoldDB" id="A0AAV7SJB1"/>
<dbReference type="InterPro" id="IPR000372">
    <property type="entry name" value="LRRNT"/>
</dbReference>
<feature type="signal peptide" evidence="4">
    <location>
        <begin position="1"/>
        <end position="33"/>
    </location>
</feature>
<comment type="caution">
    <text evidence="6">The sequence shown here is derived from an EMBL/GenBank/DDBJ whole genome shotgun (WGS) entry which is preliminary data.</text>
</comment>